<dbReference type="RefSeq" id="XP_067805011.1">
    <property type="nucleotide sequence ID" value="XM_067946220.1"/>
</dbReference>
<dbReference type="GO" id="GO:0006397">
    <property type="term" value="P:mRNA processing"/>
    <property type="evidence" value="ECO:0007669"/>
    <property type="project" value="UniProtKB-KW"/>
</dbReference>
<reference evidence="6" key="1">
    <citation type="journal article" date="2023" name="Nat. Microbiol.">
        <title>Babesia duncani multi-omics identifies virulence factors and drug targets.</title>
        <authorList>
            <person name="Singh P."/>
            <person name="Lonardi S."/>
            <person name="Liang Q."/>
            <person name="Vydyam P."/>
            <person name="Khabirova E."/>
            <person name="Fang T."/>
            <person name="Gihaz S."/>
            <person name="Thekkiniath J."/>
            <person name="Munshi M."/>
            <person name="Abel S."/>
            <person name="Ciampossin L."/>
            <person name="Batugedara G."/>
            <person name="Gupta M."/>
            <person name="Lu X.M."/>
            <person name="Lenz T."/>
            <person name="Chakravarty S."/>
            <person name="Cornillot E."/>
            <person name="Hu Y."/>
            <person name="Ma W."/>
            <person name="Gonzalez L.M."/>
            <person name="Sanchez S."/>
            <person name="Estrada K."/>
            <person name="Sanchez-Flores A."/>
            <person name="Montero E."/>
            <person name="Harb O.S."/>
            <person name="Le Roch K.G."/>
            <person name="Mamoun C.B."/>
        </authorList>
    </citation>
    <scope>NUCLEOTIDE SEQUENCE</scope>
    <source>
        <strain evidence="6">WA1</strain>
    </source>
</reference>
<dbReference type="PANTHER" id="PTHR44006:SF1">
    <property type="entry name" value="U5 SMALL NUCLEAR RIBONUCLEOPROTEIN 40 KDA PROTEIN"/>
    <property type="match status" value="1"/>
</dbReference>
<organism evidence="6 7">
    <name type="scientific">Babesia duncani</name>
    <dbReference type="NCBI Taxonomy" id="323732"/>
    <lineage>
        <taxon>Eukaryota</taxon>
        <taxon>Sar</taxon>
        <taxon>Alveolata</taxon>
        <taxon>Apicomplexa</taxon>
        <taxon>Aconoidasida</taxon>
        <taxon>Piroplasmida</taxon>
        <taxon>Babesiidae</taxon>
        <taxon>Babesia</taxon>
    </lineage>
</organism>
<keyword evidence="3" id="KW-0677">Repeat</keyword>
<proteinExistence type="predicted"/>
<dbReference type="KEGG" id="bdw:94335476"/>
<keyword evidence="2" id="KW-0507">mRNA processing</keyword>
<evidence type="ECO:0000256" key="2">
    <source>
        <dbReference type="ARBA" id="ARBA00022664"/>
    </source>
</evidence>
<dbReference type="GO" id="GO:0003723">
    <property type="term" value="F:RNA binding"/>
    <property type="evidence" value="ECO:0007669"/>
    <property type="project" value="TreeGrafter"/>
</dbReference>
<dbReference type="AlphaFoldDB" id="A0AAD9PNT3"/>
<evidence type="ECO:0000313" key="6">
    <source>
        <dbReference type="EMBL" id="KAK2198169.1"/>
    </source>
</evidence>
<protein>
    <submittedName>
        <fullName evidence="6">Bifunctional WD40-YVTN repeat-like-containing domain superfamily/WD40 repeat/WD40-repeat-containing domain superfamily/G-protein beta WD-40 repeat/WD40 repeat</fullName>
    </submittedName>
</protein>
<feature type="repeat" description="WD" evidence="5">
    <location>
        <begin position="104"/>
        <end position="147"/>
    </location>
</feature>
<keyword evidence="7" id="KW-1185">Reference proteome</keyword>
<dbReference type="Pfam" id="PF00400">
    <property type="entry name" value="WD40"/>
    <property type="match status" value="4"/>
</dbReference>
<dbReference type="PROSITE" id="PS50294">
    <property type="entry name" value="WD_REPEATS_REGION"/>
    <property type="match status" value="3"/>
</dbReference>
<dbReference type="GO" id="GO:0008380">
    <property type="term" value="P:RNA splicing"/>
    <property type="evidence" value="ECO:0007669"/>
    <property type="project" value="UniProtKB-KW"/>
</dbReference>
<evidence type="ECO:0000256" key="1">
    <source>
        <dbReference type="ARBA" id="ARBA00022574"/>
    </source>
</evidence>
<comment type="caution">
    <text evidence="6">The sequence shown here is derived from an EMBL/GenBank/DDBJ whole genome shotgun (WGS) entry which is preliminary data.</text>
</comment>
<dbReference type="InterPro" id="IPR020472">
    <property type="entry name" value="WD40_PAC1"/>
</dbReference>
<dbReference type="SUPFAM" id="SSF50978">
    <property type="entry name" value="WD40 repeat-like"/>
    <property type="match status" value="1"/>
</dbReference>
<dbReference type="EMBL" id="JALLKP010000001">
    <property type="protein sequence ID" value="KAK2198169.1"/>
    <property type="molecule type" value="Genomic_DNA"/>
</dbReference>
<dbReference type="PROSITE" id="PS50082">
    <property type="entry name" value="WD_REPEATS_2"/>
    <property type="match status" value="3"/>
</dbReference>
<accession>A0AAD9PNT3</accession>
<dbReference type="PANTHER" id="PTHR44006">
    <property type="entry name" value="U5 SMALL NUCLEAR RIBONUCLEOPROTEIN 40 KDA PROTEIN"/>
    <property type="match status" value="1"/>
</dbReference>
<dbReference type="InterPro" id="IPR052234">
    <property type="entry name" value="U5_snRNP_Component"/>
</dbReference>
<dbReference type="SMART" id="SM00320">
    <property type="entry name" value="WD40"/>
    <property type="match status" value="4"/>
</dbReference>
<dbReference type="InterPro" id="IPR036322">
    <property type="entry name" value="WD40_repeat_dom_sf"/>
</dbReference>
<dbReference type="Proteomes" id="UP001214638">
    <property type="component" value="Unassembled WGS sequence"/>
</dbReference>
<sequence>MDSVNFEENSLKSPVLLLTGHEGEVYCLEFSPDGNTLATSGRDANILLFQVFGDCTNYAVFTGHKNAVLELHWGGKQGEYLYSCSADYTAALWDVEYRKRACRFAGHSGIVNSCFPARHAIGGCLVTGSDDGTVKIWDNRSKRFASSIQHDFQVLSVCTDLQGNRIYSGCLDNLIRVC</sequence>
<keyword evidence="4" id="KW-0508">mRNA splicing</keyword>
<feature type="repeat" description="WD" evidence="5">
    <location>
        <begin position="18"/>
        <end position="51"/>
    </location>
</feature>
<dbReference type="GO" id="GO:0071013">
    <property type="term" value="C:catalytic step 2 spliceosome"/>
    <property type="evidence" value="ECO:0007669"/>
    <property type="project" value="TreeGrafter"/>
</dbReference>
<dbReference type="Gene3D" id="2.130.10.10">
    <property type="entry name" value="YVTN repeat-like/Quinoprotein amine dehydrogenase"/>
    <property type="match status" value="1"/>
</dbReference>
<dbReference type="InterPro" id="IPR015943">
    <property type="entry name" value="WD40/YVTN_repeat-like_dom_sf"/>
</dbReference>
<dbReference type="InterPro" id="IPR019775">
    <property type="entry name" value="WD40_repeat_CS"/>
</dbReference>
<evidence type="ECO:0000256" key="4">
    <source>
        <dbReference type="ARBA" id="ARBA00023187"/>
    </source>
</evidence>
<evidence type="ECO:0000256" key="5">
    <source>
        <dbReference type="PROSITE-ProRule" id="PRU00221"/>
    </source>
</evidence>
<dbReference type="InterPro" id="IPR001680">
    <property type="entry name" value="WD40_rpt"/>
</dbReference>
<dbReference type="PROSITE" id="PS00678">
    <property type="entry name" value="WD_REPEATS_1"/>
    <property type="match status" value="1"/>
</dbReference>
<gene>
    <name evidence="6" type="ORF">BdWA1_001178</name>
</gene>
<evidence type="ECO:0000313" key="7">
    <source>
        <dbReference type="Proteomes" id="UP001214638"/>
    </source>
</evidence>
<feature type="repeat" description="WD" evidence="5">
    <location>
        <begin position="61"/>
        <end position="96"/>
    </location>
</feature>
<evidence type="ECO:0000256" key="3">
    <source>
        <dbReference type="ARBA" id="ARBA00022737"/>
    </source>
</evidence>
<dbReference type="GeneID" id="94335476"/>
<keyword evidence="1 5" id="KW-0853">WD repeat</keyword>
<dbReference type="PRINTS" id="PR00320">
    <property type="entry name" value="GPROTEINBRPT"/>
</dbReference>
<name>A0AAD9PNT3_9APIC</name>